<accession>A0ABW4FT53</accession>
<dbReference type="Pfam" id="PF02771">
    <property type="entry name" value="Acyl-CoA_dh_N"/>
    <property type="match status" value="1"/>
</dbReference>
<reference evidence="3" key="1">
    <citation type="journal article" date="2019" name="Int. J. Syst. Evol. Microbiol.">
        <title>The Global Catalogue of Microorganisms (GCM) 10K type strain sequencing project: providing services to taxonomists for standard genome sequencing and annotation.</title>
        <authorList>
            <consortium name="The Broad Institute Genomics Platform"/>
            <consortium name="The Broad Institute Genome Sequencing Center for Infectious Disease"/>
            <person name="Wu L."/>
            <person name="Ma J."/>
        </authorList>
    </citation>
    <scope>NUCLEOTIDE SEQUENCE [LARGE SCALE GENOMIC DNA]</scope>
    <source>
        <strain evidence="3">JCM 12165</strain>
    </source>
</reference>
<evidence type="ECO:0000259" key="1">
    <source>
        <dbReference type="Pfam" id="PF02771"/>
    </source>
</evidence>
<evidence type="ECO:0000313" key="2">
    <source>
        <dbReference type="EMBL" id="MFD1533219.1"/>
    </source>
</evidence>
<dbReference type="InterPro" id="IPR013786">
    <property type="entry name" value="AcylCoA_DH/ox_N"/>
</dbReference>
<dbReference type="RefSeq" id="WP_343987047.1">
    <property type="nucleotide sequence ID" value="NZ_BAAAJG010000027.1"/>
</dbReference>
<dbReference type="InterPro" id="IPR009100">
    <property type="entry name" value="AcylCoA_DH/oxidase_NM_dom_sf"/>
</dbReference>
<dbReference type="InterPro" id="IPR046373">
    <property type="entry name" value="Acyl-CoA_Oxase/DH_mid-dom_sf"/>
</dbReference>
<evidence type="ECO:0000313" key="3">
    <source>
        <dbReference type="Proteomes" id="UP001597145"/>
    </source>
</evidence>
<dbReference type="Proteomes" id="UP001597145">
    <property type="component" value="Unassembled WGS sequence"/>
</dbReference>
<comment type="caution">
    <text evidence="2">The sequence shown here is derived from an EMBL/GenBank/DDBJ whole genome shotgun (WGS) entry which is preliminary data.</text>
</comment>
<dbReference type="InterPro" id="IPR037069">
    <property type="entry name" value="AcylCoA_DH/ox_N_sf"/>
</dbReference>
<name>A0ABW4FT53_9PSEU</name>
<dbReference type="PANTHER" id="PTHR43884:SF12">
    <property type="entry name" value="ISOVALERYL-COA DEHYDROGENASE, MITOCHONDRIAL-RELATED"/>
    <property type="match status" value="1"/>
</dbReference>
<dbReference type="Gene3D" id="2.40.110.10">
    <property type="entry name" value="Butyryl-CoA Dehydrogenase, subunit A, domain 2"/>
    <property type="match status" value="1"/>
</dbReference>
<dbReference type="Gene3D" id="1.10.540.10">
    <property type="entry name" value="Acyl-CoA dehydrogenase/oxidase, N-terminal domain"/>
    <property type="match status" value="1"/>
</dbReference>
<keyword evidence="3" id="KW-1185">Reference proteome</keyword>
<protein>
    <submittedName>
        <fullName evidence="2">Acyl-CoA dehydrogenase family protein</fullName>
    </submittedName>
</protein>
<dbReference type="EMBL" id="JBHUCP010000024">
    <property type="protein sequence ID" value="MFD1533219.1"/>
    <property type="molecule type" value="Genomic_DNA"/>
</dbReference>
<dbReference type="SUPFAM" id="SSF56645">
    <property type="entry name" value="Acyl-CoA dehydrogenase NM domain-like"/>
    <property type="match status" value="1"/>
</dbReference>
<gene>
    <name evidence="2" type="ORF">ACFSCY_27730</name>
</gene>
<feature type="domain" description="Acyl-CoA dehydrogenase/oxidase N-terminal" evidence="1">
    <location>
        <begin position="26"/>
        <end position="100"/>
    </location>
</feature>
<dbReference type="PANTHER" id="PTHR43884">
    <property type="entry name" value="ACYL-COA DEHYDROGENASE"/>
    <property type="match status" value="1"/>
</dbReference>
<proteinExistence type="predicted"/>
<sequence length="392" mass="40618">MVTDAARAVEALFAPPPEVTTHPAVAAAARIAADVLAPHAAAADDARQGVDPAHLALLAGHGLLSVRMPVAEGGYGAGERVDAEVVELVSGACGATWFMTTQHRFPQALSRGPLTALAPEAITLGPAAERHRAGLASARTSAGIAIAHIRRPGPPAVRAEPRPGGWTFSGTADWCTGWGLLDVVMIAGTTPDDRFVLALLPAAERPGLRAGDPLPLAVMAGTRTVALAIDGLAVDAEDVLAVIDVPAWHAHDAARTANATPASLGLLRRMVVALAELGAMRDRPEAVDAAHTLAKRAAGVRAEAYALLTEVPLFERVAERRELRAAVTELAVRTAGALVAARSGSALLLTSPEQRWAREAAFHLIQAQTAEVRNAQLAAFADPSGERSRLAP</sequence>
<organism evidence="2 3">
    <name type="scientific">Pseudonocardia aurantiaca</name>
    <dbReference type="NCBI Taxonomy" id="75290"/>
    <lineage>
        <taxon>Bacteria</taxon>
        <taxon>Bacillati</taxon>
        <taxon>Actinomycetota</taxon>
        <taxon>Actinomycetes</taxon>
        <taxon>Pseudonocardiales</taxon>
        <taxon>Pseudonocardiaceae</taxon>
        <taxon>Pseudonocardia</taxon>
    </lineage>
</organism>